<keyword evidence="3" id="KW-0813">Transport</keyword>
<feature type="transmembrane region" description="Helical" evidence="8">
    <location>
        <begin position="137"/>
        <end position="158"/>
    </location>
</feature>
<evidence type="ECO:0000256" key="7">
    <source>
        <dbReference type="ARBA" id="ARBA00023136"/>
    </source>
</evidence>
<dbReference type="SUPFAM" id="SSF103473">
    <property type="entry name" value="MFS general substrate transporter"/>
    <property type="match status" value="1"/>
</dbReference>
<feature type="transmembrane region" description="Helical" evidence="8">
    <location>
        <begin position="54"/>
        <end position="73"/>
    </location>
</feature>
<keyword evidence="6 8" id="KW-1133">Transmembrane helix</keyword>
<name>A0A1C7EF08_9BACL</name>
<dbReference type="CDD" id="cd17324">
    <property type="entry name" value="MFS_NepI_like"/>
    <property type="match status" value="1"/>
</dbReference>
<feature type="transmembrane region" description="Helical" evidence="8">
    <location>
        <begin position="82"/>
        <end position="99"/>
    </location>
</feature>
<feature type="transmembrane region" description="Helical" evidence="8">
    <location>
        <begin position="105"/>
        <end position="128"/>
    </location>
</feature>
<accession>A0A1C7EF08</accession>
<feature type="transmembrane region" description="Helical" evidence="8">
    <location>
        <begin position="308"/>
        <end position="331"/>
    </location>
</feature>
<evidence type="ECO:0000256" key="5">
    <source>
        <dbReference type="ARBA" id="ARBA00022692"/>
    </source>
</evidence>
<feature type="transmembrane region" description="Helical" evidence="8">
    <location>
        <begin position="170"/>
        <end position="190"/>
    </location>
</feature>
<keyword evidence="7 8" id="KW-0472">Membrane</keyword>
<dbReference type="Gene3D" id="1.20.1250.20">
    <property type="entry name" value="MFS general substrate transporter like domains"/>
    <property type="match status" value="1"/>
</dbReference>
<evidence type="ECO:0000256" key="4">
    <source>
        <dbReference type="ARBA" id="ARBA00022475"/>
    </source>
</evidence>
<feature type="transmembrane region" description="Helical" evidence="8">
    <location>
        <begin position="252"/>
        <end position="273"/>
    </location>
</feature>
<dbReference type="Pfam" id="PF07690">
    <property type="entry name" value="MFS_1"/>
    <property type="match status" value="1"/>
</dbReference>
<feature type="transmembrane region" description="Helical" evidence="8">
    <location>
        <begin position="343"/>
        <end position="363"/>
    </location>
</feature>
<dbReference type="PROSITE" id="PS50850">
    <property type="entry name" value="MFS"/>
    <property type="match status" value="1"/>
</dbReference>
<protein>
    <submittedName>
        <fullName evidence="10">MFS transporter</fullName>
    </submittedName>
</protein>
<dbReference type="Proteomes" id="UP000092495">
    <property type="component" value="Chromosome"/>
</dbReference>
<feature type="transmembrane region" description="Helical" evidence="8">
    <location>
        <begin position="285"/>
        <end position="302"/>
    </location>
</feature>
<keyword evidence="4" id="KW-1003">Cell membrane</keyword>
<feature type="transmembrane region" description="Helical" evidence="8">
    <location>
        <begin position="12"/>
        <end position="34"/>
    </location>
</feature>
<dbReference type="OrthoDB" id="63984at2"/>
<evidence type="ECO:0000259" key="9">
    <source>
        <dbReference type="PROSITE" id="PS50850"/>
    </source>
</evidence>
<feature type="transmembrane region" description="Helical" evidence="8">
    <location>
        <begin position="369"/>
        <end position="390"/>
    </location>
</feature>
<dbReference type="PANTHER" id="PTHR43271">
    <property type="entry name" value="BLL2771 PROTEIN"/>
    <property type="match status" value="1"/>
</dbReference>
<comment type="similarity">
    <text evidence="2">Belongs to the major facilitator superfamily.</text>
</comment>
<evidence type="ECO:0000313" key="10">
    <source>
        <dbReference type="EMBL" id="ANU22266.1"/>
    </source>
</evidence>
<evidence type="ECO:0000256" key="6">
    <source>
        <dbReference type="ARBA" id="ARBA00022989"/>
    </source>
</evidence>
<evidence type="ECO:0000313" key="11">
    <source>
        <dbReference type="Proteomes" id="UP000092495"/>
    </source>
</evidence>
<sequence>MESPRYTVKDRQFWKIILSLLFASLFTFANMYAVQPLLPVFVEEFQVPVSTASLSLSLTIIGLILGLIVLGFFSDRNGRKSYIIYSLLGSAIPFFIIPLTDSFSILLFLRFIQGFALAGVPAAALAYISEEIDRKNIAYATALYISSNVLGGMMGRISTGFLTDHFSWQISFYAFAVTGLFIFVIVLYLLPPSQNFNSSQVSFAKDIEGFLFHLKNPALLVVFGLGTVLQTSFTGIWTYLPFYLEASPFSMSLQAISYLFFAYGIGVIGSPMAGRVAEKFSIRNVRLAGVFILSAGIFMTLSPYLWMIVVGLCVTCLGFFTAHALTAASVSQQATHHKGSASSLYLVSYYIGVAAGSSVLSPLWTSGGWTGLVLFSAILPLLYIMAITLYRKKAGSTRR</sequence>
<feature type="domain" description="Major facilitator superfamily (MFS) profile" evidence="9">
    <location>
        <begin position="16"/>
        <end position="394"/>
    </location>
</feature>
<gene>
    <name evidence="10" type="ORF">BCM40_02425</name>
</gene>
<dbReference type="PANTHER" id="PTHR43271:SF1">
    <property type="entry name" value="INNER MEMBRANE TRANSPORT PROTEIN YNFM"/>
    <property type="match status" value="1"/>
</dbReference>
<proteinExistence type="inferred from homology"/>
<feature type="transmembrane region" description="Helical" evidence="8">
    <location>
        <begin position="218"/>
        <end position="240"/>
    </location>
</feature>
<evidence type="ECO:0000256" key="1">
    <source>
        <dbReference type="ARBA" id="ARBA00004651"/>
    </source>
</evidence>
<dbReference type="InterPro" id="IPR020846">
    <property type="entry name" value="MFS_dom"/>
</dbReference>
<keyword evidence="5 8" id="KW-0812">Transmembrane</keyword>
<dbReference type="RefSeq" id="WP_065525389.1">
    <property type="nucleotide sequence ID" value="NZ_CP016543.2"/>
</dbReference>
<dbReference type="GO" id="GO:0005886">
    <property type="term" value="C:plasma membrane"/>
    <property type="evidence" value="ECO:0007669"/>
    <property type="project" value="UniProtKB-SubCell"/>
</dbReference>
<dbReference type="InterPro" id="IPR036259">
    <property type="entry name" value="MFS_trans_sf"/>
</dbReference>
<dbReference type="KEGG" id="pdg:BCM40_02425"/>
<dbReference type="EMBL" id="CP016543">
    <property type="protein sequence ID" value="ANU22266.1"/>
    <property type="molecule type" value="Genomic_DNA"/>
</dbReference>
<dbReference type="InterPro" id="IPR011701">
    <property type="entry name" value="MFS"/>
</dbReference>
<comment type="subcellular location">
    <subcellularLocation>
        <location evidence="1">Cell membrane</location>
        <topology evidence="1">Multi-pass membrane protein</topology>
    </subcellularLocation>
</comment>
<keyword evidence="11" id="KW-1185">Reference proteome</keyword>
<reference evidence="10" key="1">
    <citation type="submission" date="2016-10" db="EMBL/GenBank/DDBJ databases">
        <authorList>
            <person name="See-Too W.S."/>
        </authorList>
    </citation>
    <scope>NUCLEOTIDE SEQUENCE</scope>
    <source>
        <strain evidence="10">DSM 22276</strain>
    </source>
</reference>
<dbReference type="GO" id="GO:0022857">
    <property type="term" value="F:transmembrane transporter activity"/>
    <property type="evidence" value="ECO:0007669"/>
    <property type="project" value="InterPro"/>
</dbReference>
<evidence type="ECO:0000256" key="3">
    <source>
        <dbReference type="ARBA" id="ARBA00022448"/>
    </source>
</evidence>
<evidence type="ECO:0000256" key="2">
    <source>
        <dbReference type="ARBA" id="ARBA00008335"/>
    </source>
</evidence>
<organism evidence="10 11">
    <name type="scientific">Planococcus donghaensis</name>
    <dbReference type="NCBI Taxonomy" id="414778"/>
    <lineage>
        <taxon>Bacteria</taxon>
        <taxon>Bacillati</taxon>
        <taxon>Bacillota</taxon>
        <taxon>Bacilli</taxon>
        <taxon>Bacillales</taxon>
        <taxon>Caryophanaceae</taxon>
        <taxon>Planococcus</taxon>
    </lineage>
</organism>
<dbReference type="AlphaFoldDB" id="A0A1C7EF08"/>
<evidence type="ECO:0000256" key="8">
    <source>
        <dbReference type="SAM" id="Phobius"/>
    </source>
</evidence>